<name>A0A1I0WAU0_SELRU</name>
<keyword evidence="2" id="KW-0732">Signal</keyword>
<sequence length="281" mass="32197">MKIWIKRLALLVLALILAGLAVCAYIMHSAKDSVPVLNYHQINDRDENALTVHTDQFEAQMKYLADNGYHTITPEEMIAAWDNGTALPDKPVIITFDDGYADNYRCAFPILQKYNLRGTIFLISDFIGTYPNYLTWAQVDEMQESGLIDFESHTLSHEQLDSTSPEETWNQLDGSKKALEWHLHKEVNFLAYPCGSYDEELQQMVKKAGYKGAFTVNFGLADKGENHYILDRVPIFGCTNHTLMRFKMRMNYAPIFAPLARLHKDMYESGHTFIARFIPTP</sequence>
<dbReference type="PROSITE" id="PS51677">
    <property type="entry name" value="NODB"/>
    <property type="match status" value="1"/>
</dbReference>
<gene>
    <name evidence="4" type="ORF">SAMN05216587_102381</name>
</gene>
<dbReference type="Pfam" id="PF01522">
    <property type="entry name" value="Polysacc_deac_1"/>
    <property type="match status" value="1"/>
</dbReference>
<dbReference type="InterPro" id="IPR011330">
    <property type="entry name" value="Glyco_hydro/deAcase_b/a-brl"/>
</dbReference>
<feature type="domain" description="NodB homology" evidence="3">
    <location>
        <begin position="90"/>
        <end position="281"/>
    </location>
</feature>
<reference evidence="4 5" key="1">
    <citation type="submission" date="2016-10" db="EMBL/GenBank/DDBJ databases">
        <authorList>
            <person name="de Groot N.N."/>
        </authorList>
    </citation>
    <scope>NUCLEOTIDE SEQUENCE [LARGE SCALE GENOMIC DNA]</scope>
    <source>
        <strain evidence="4 5">L14</strain>
    </source>
</reference>
<dbReference type="InterPro" id="IPR002509">
    <property type="entry name" value="NODB_dom"/>
</dbReference>
<dbReference type="Gene3D" id="3.20.20.370">
    <property type="entry name" value="Glycoside hydrolase/deacetylase"/>
    <property type="match status" value="1"/>
</dbReference>
<evidence type="ECO:0000256" key="1">
    <source>
        <dbReference type="ARBA" id="ARBA00004613"/>
    </source>
</evidence>
<comment type="subcellular location">
    <subcellularLocation>
        <location evidence="1">Secreted</location>
    </subcellularLocation>
</comment>
<dbReference type="PANTHER" id="PTHR34216:SF3">
    <property type="entry name" value="POLY-BETA-1,6-N-ACETYL-D-GLUCOSAMINE N-DEACETYLASE"/>
    <property type="match status" value="1"/>
</dbReference>
<dbReference type="AlphaFoldDB" id="A0A1I0WAU0"/>
<evidence type="ECO:0000256" key="2">
    <source>
        <dbReference type="ARBA" id="ARBA00022729"/>
    </source>
</evidence>
<dbReference type="InterPro" id="IPR051398">
    <property type="entry name" value="Polysacch_Deacetylase"/>
</dbReference>
<dbReference type="RefSeq" id="WP_074813687.1">
    <property type="nucleotide sequence ID" value="NZ_FOJX01000002.1"/>
</dbReference>
<dbReference type="GO" id="GO:0005576">
    <property type="term" value="C:extracellular region"/>
    <property type="evidence" value="ECO:0007669"/>
    <property type="project" value="UniProtKB-SubCell"/>
</dbReference>
<evidence type="ECO:0000313" key="4">
    <source>
        <dbReference type="EMBL" id="SFA85875.1"/>
    </source>
</evidence>
<dbReference type="CDD" id="cd10918">
    <property type="entry name" value="CE4_NodB_like_5s_6s"/>
    <property type="match status" value="1"/>
</dbReference>
<evidence type="ECO:0000313" key="5">
    <source>
        <dbReference type="Proteomes" id="UP000183843"/>
    </source>
</evidence>
<dbReference type="SUPFAM" id="SSF88713">
    <property type="entry name" value="Glycoside hydrolase/deacetylase"/>
    <property type="match status" value="1"/>
</dbReference>
<proteinExistence type="predicted"/>
<dbReference type="Proteomes" id="UP000183843">
    <property type="component" value="Unassembled WGS sequence"/>
</dbReference>
<dbReference type="GO" id="GO:0005975">
    <property type="term" value="P:carbohydrate metabolic process"/>
    <property type="evidence" value="ECO:0007669"/>
    <property type="project" value="InterPro"/>
</dbReference>
<evidence type="ECO:0000259" key="3">
    <source>
        <dbReference type="PROSITE" id="PS51677"/>
    </source>
</evidence>
<organism evidence="4 5">
    <name type="scientific">Selenomonas ruminantium</name>
    <dbReference type="NCBI Taxonomy" id="971"/>
    <lineage>
        <taxon>Bacteria</taxon>
        <taxon>Bacillati</taxon>
        <taxon>Bacillota</taxon>
        <taxon>Negativicutes</taxon>
        <taxon>Selenomonadales</taxon>
        <taxon>Selenomonadaceae</taxon>
        <taxon>Selenomonas</taxon>
    </lineage>
</organism>
<accession>A0A1I0WAU0</accession>
<dbReference type="GO" id="GO:0016810">
    <property type="term" value="F:hydrolase activity, acting on carbon-nitrogen (but not peptide) bonds"/>
    <property type="evidence" value="ECO:0007669"/>
    <property type="project" value="InterPro"/>
</dbReference>
<dbReference type="EMBL" id="FOJX01000002">
    <property type="protein sequence ID" value="SFA85875.1"/>
    <property type="molecule type" value="Genomic_DNA"/>
</dbReference>
<dbReference type="PANTHER" id="PTHR34216">
    <property type="match status" value="1"/>
</dbReference>
<protein>
    <submittedName>
        <fullName evidence="4">Polysaccharide deacetylase</fullName>
    </submittedName>
</protein>